<dbReference type="NCBIfam" id="NF007943">
    <property type="entry name" value="PRK10662.1"/>
    <property type="match status" value="1"/>
</dbReference>
<feature type="chain" id="PRO_5020704054" evidence="3">
    <location>
        <begin position="22"/>
        <end position="433"/>
    </location>
</feature>
<evidence type="ECO:0000313" key="5">
    <source>
        <dbReference type="EMBL" id="RXH57748.1"/>
    </source>
</evidence>
<dbReference type="Gene3D" id="3.40.710.10">
    <property type="entry name" value="DD-peptidase/beta-lactamase superfamily"/>
    <property type="match status" value="1"/>
</dbReference>
<evidence type="ECO:0000256" key="3">
    <source>
        <dbReference type="SAM" id="SignalP"/>
    </source>
</evidence>
<keyword evidence="3" id="KW-0732">Signal</keyword>
<dbReference type="Pfam" id="PF00144">
    <property type="entry name" value="Beta-lactamase"/>
    <property type="match status" value="1"/>
</dbReference>
<dbReference type="PANTHER" id="PTHR22935:SF95">
    <property type="entry name" value="BETA-LACTAMASE-LIKE 1-RELATED"/>
    <property type="match status" value="1"/>
</dbReference>
<dbReference type="InterPro" id="IPR001466">
    <property type="entry name" value="Beta-lactam-related"/>
</dbReference>
<sequence>MPIAPRKAALLLLLAAIPLKAQQTPPLPTADPLGAAMFTASGATGMVVVVVRDEGIYMQSYGEQRPHSGQHPAPDSLIRLCSLTKIIATDLLVKLAVDHLVDFTDPLQKFAPAGVTVPTKTLHGEAERGITLGDLATHTAGLPREVGWPPDDTPHFTFPDHAYRWDWLPKQRLRFSPGKFSAYSNIGFDLLGDALEQASGKPYAQLFQERTAAPLGLRDTTLTPTPEQCSRLMVGFKDEGPCTDTQASAGSGGMYSTPNDMVRWLQYLLRLPSVPVQQNTAAQAVYILPSQLNGMKGLSHAGEPSGIGLGWIRLGLPEDPGMIIQKTGGGGGFTTYIALLPSRRTGIFIAMTEGRHSGHVNVFHEANNLVTIMAGLPPLPPEPVADLPSDSVQAHANLPVHAKTRAATTKARAATARAQAVHRPVKKARKPTR</sequence>
<gene>
    <name evidence="5" type="ORF">GRAN_1058</name>
</gene>
<evidence type="ECO:0000256" key="1">
    <source>
        <dbReference type="ARBA" id="ARBA00038473"/>
    </source>
</evidence>
<feature type="domain" description="Beta-lactamase-related" evidence="4">
    <location>
        <begin position="42"/>
        <end position="352"/>
    </location>
</feature>
<dbReference type="AlphaFoldDB" id="A0A4Q0T6M0"/>
<protein>
    <submittedName>
        <fullName evidence="5">Penicillin-binding protein AmpH</fullName>
    </submittedName>
</protein>
<feature type="compositionally biased region" description="Basic residues" evidence="2">
    <location>
        <begin position="423"/>
        <end position="433"/>
    </location>
</feature>
<evidence type="ECO:0000259" key="4">
    <source>
        <dbReference type="Pfam" id="PF00144"/>
    </source>
</evidence>
<dbReference type="SUPFAM" id="SSF56601">
    <property type="entry name" value="beta-lactamase/transpeptidase-like"/>
    <property type="match status" value="1"/>
</dbReference>
<dbReference type="InterPro" id="IPR051478">
    <property type="entry name" value="Beta-lactamase-like_AB/R"/>
</dbReference>
<keyword evidence="6" id="KW-1185">Reference proteome</keyword>
<dbReference type="Proteomes" id="UP000289437">
    <property type="component" value="Unassembled WGS sequence"/>
</dbReference>
<proteinExistence type="inferred from homology"/>
<comment type="caution">
    <text evidence="5">The sequence shown here is derived from an EMBL/GenBank/DDBJ whole genome shotgun (WGS) entry which is preliminary data.</text>
</comment>
<feature type="signal peptide" evidence="3">
    <location>
        <begin position="1"/>
        <end position="21"/>
    </location>
</feature>
<organism evidence="5 6">
    <name type="scientific">Granulicella sibirica</name>
    <dbReference type="NCBI Taxonomy" id="2479048"/>
    <lineage>
        <taxon>Bacteria</taxon>
        <taxon>Pseudomonadati</taxon>
        <taxon>Acidobacteriota</taxon>
        <taxon>Terriglobia</taxon>
        <taxon>Terriglobales</taxon>
        <taxon>Acidobacteriaceae</taxon>
        <taxon>Granulicella</taxon>
    </lineage>
</organism>
<feature type="region of interest" description="Disordered" evidence="2">
    <location>
        <begin position="414"/>
        <end position="433"/>
    </location>
</feature>
<reference evidence="6" key="2">
    <citation type="submission" date="2019-02" db="EMBL/GenBank/DDBJ databases">
        <title>Granulicella sibirica sp. nov., a psychrotolerant acidobacterium isolated from an organic soil layer in forested tundra, West Siberia.</title>
        <authorList>
            <person name="Oshkin I.Y."/>
            <person name="Kulichevskaya I.S."/>
            <person name="Rijpstra W.I.C."/>
            <person name="Sinninghe Damste J.S."/>
            <person name="Rakitin A.L."/>
            <person name="Ravin N.V."/>
            <person name="Dedysh S.N."/>
        </authorList>
    </citation>
    <scope>NUCLEOTIDE SEQUENCE [LARGE SCALE GENOMIC DNA]</scope>
    <source>
        <strain evidence="6">AF10</strain>
    </source>
</reference>
<dbReference type="RefSeq" id="WP_128911868.1">
    <property type="nucleotide sequence ID" value="NZ_RDSM01000001.1"/>
</dbReference>
<evidence type="ECO:0000256" key="2">
    <source>
        <dbReference type="SAM" id="MobiDB-lite"/>
    </source>
</evidence>
<comment type="similarity">
    <text evidence="1">Belongs to the beta-lactamase family.</text>
</comment>
<name>A0A4Q0T6M0_9BACT</name>
<accession>A0A4Q0T6M0</accession>
<dbReference type="PANTHER" id="PTHR22935">
    <property type="entry name" value="PENICILLIN-BINDING PROTEIN"/>
    <property type="match status" value="1"/>
</dbReference>
<evidence type="ECO:0000313" key="6">
    <source>
        <dbReference type="Proteomes" id="UP000289437"/>
    </source>
</evidence>
<dbReference type="EMBL" id="RDSM01000001">
    <property type="protein sequence ID" value="RXH57748.1"/>
    <property type="molecule type" value="Genomic_DNA"/>
</dbReference>
<dbReference type="OrthoDB" id="119951at2"/>
<dbReference type="InterPro" id="IPR012338">
    <property type="entry name" value="Beta-lactam/transpept-like"/>
</dbReference>
<reference evidence="5 6" key="1">
    <citation type="submission" date="2018-11" db="EMBL/GenBank/DDBJ databases">
        <authorList>
            <person name="Mardanov A.V."/>
            <person name="Ravin N.V."/>
            <person name="Dedysh S.N."/>
        </authorList>
    </citation>
    <scope>NUCLEOTIDE SEQUENCE [LARGE SCALE GENOMIC DNA]</scope>
    <source>
        <strain evidence="5 6">AF10</strain>
    </source>
</reference>